<dbReference type="EMBL" id="LVWE01000005">
    <property type="protein sequence ID" value="OAD46136.1"/>
    <property type="molecule type" value="Genomic_DNA"/>
</dbReference>
<dbReference type="RefSeq" id="WP_068448447.1">
    <property type="nucleotide sequence ID" value="NZ_CP150660.1"/>
</dbReference>
<dbReference type="OrthoDB" id="1007434at2"/>
<name>A0A176TFG0_9FLAO</name>
<comment type="caution">
    <text evidence="1">The sequence shown here is derived from an EMBL/GenBank/DDBJ whole genome shotgun (WGS) entry which is preliminary data.</text>
</comment>
<organism evidence="1 2">
    <name type="scientific">Polaribacter atrinae</name>
    <dbReference type="NCBI Taxonomy" id="1333662"/>
    <lineage>
        <taxon>Bacteria</taxon>
        <taxon>Pseudomonadati</taxon>
        <taxon>Bacteroidota</taxon>
        <taxon>Flavobacteriia</taxon>
        <taxon>Flavobacteriales</taxon>
        <taxon>Flavobacteriaceae</taxon>
    </lineage>
</organism>
<protein>
    <submittedName>
        <fullName evidence="1">Uncharacterized protein</fullName>
    </submittedName>
</protein>
<reference evidence="1 2" key="1">
    <citation type="submission" date="2016-02" db="EMBL/GenBank/DDBJ databases">
        <title>Draft genome sequence of Polaribacter atrinae KACC17473.</title>
        <authorList>
            <person name="Shin S.-K."/>
            <person name="Yi H."/>
        </authorList>
    </citation>
    <scope>NUCLEOTIDE SEQUENCE [LARGE SCALE GENOMIC DNA]</scope>
    <source>
        <strain evidence="1 2">KACC 17473</strain>
    </source>
</reference>
<dbReference type="STRING" id="1333662.LPB303_04265"/>
<gene>
    <name evidence="1" type="ORF">LPB303_04265</name>
</gene>
<keyword evidence="2" id="KW-1185">Reference proteome</keyword>
<sequence length="350" mass="41729">MNVFIPHDKVLNIYFDEINKYAVFNYVYGSLGDYKQAYKIVNIQFPEAIFSFRAPTKEQLIDLEEKIIIWKKKSKIILTLNDIESHYDKGHKFSGLFKLLYKYADGVIHFGHYSLNNFKSYFPTTCQHKLINHPLYDSLLNDQEIFDYQDKFKVSFQDKYVVSAIGSLRSMEEVLLLLKVFRRIPVKNKFLVVPNMFQFINPKYLRPYRFRNIYKYIAEKIICFPLKKEQYFFDNRFLEYGYMVDLVRNSSLMIIPRIKNLNSGNLFLGLTFNKPMVIPKIGNLTEVAEYFNLPTLDLKKGNYNEVLTTVTDIKMNKIFESNEYLIKREKFHPKKISLEYELFFKSLIEI</sequence>
<dbReference type="Proteomes" id="UP000076923">
    <property type="component" value="Unassembled WGS sequence"/>
</dbReference>
<evidence type="ECO:0000313" key="2">
    <source>
        <dbReference type="Proteomes" id="UP000076923"/>
    </source>
</evidence>
<dbReference type="AlphaFoldDB" id="A0A176TFG0"/>
<evidence type="ECO:0000313" key="1">
    <source>
        <dbReference type="EMBL" id="OAD46136.1"/>
    </source>
</evidence>
<proteinExistence type="predicted"/>
<accession>A0A176TFG0</accession>